<feature type="compositionally biased region" description="Polar residues" evidence="1">
    <location>
        <begin position="846"/>
        <end position="856"/>
    </location>
</feature>
<evidence type="ECO:0000256" key="1">
    <source>
        <dbReference type="SAM" id="MobiDB-lite"/>
    </source>
</evidence>
<feature type="compositionally biased region" description="Low complexity" evidence="1">
    <location>
        <begin position="221"/>
        <end position="232"/>
    </location>
</feature>
<gene>
    <name evidence="2" type="ORF">EW146_g7436</name>
</gene>
<feature type="compositionally biased region" description="Basic and acidic residues" evidence="1">
    <location>
        <begin position="574"/>
        <end position="585"/>
    </location>
</feature>
<feature type="region of interest" description="Disordered" evidence="1">
    <location>
        <begin position="831"/>
        <end position="856"/>
    </location>
</feature>
<feature type="compositionally biased region" description="Polar residues" evidence="1">
    <location>
        <begin position="172"/>
        <end position="181"/>
    </location>
</feature>
<dbReference type="EMBL" id="SGPL01000428">
    <property type="protein sequence ID" value="THH12716.1"/>
    <property type="molecule type" value="Genomic_DNA"/>
</dbReference>
<name>A0A4S4LKS6_9AGAM</name>
<feature type="compositionally biased region" description="Polar residues" evidence="1">
    <location>
        <begin position="23"/>
        <end position="43"/>
    </location>
</feature>
<feature type="compositionally biased region" description="Low complexity" evidence="1">
    <location>
        <begin position="503"/>
        <end position="521"/>
    </location>
</feature>
<sequence>MALSSTSPPALDIAPLITPTVTRSDSLQSSATMGSTCSLTRQPRTIRARSRTVTSNASVKRRPTLPEIDIPPVASPDAPPLPVLSSGVTEEAPVRPPRSPMRIVSSPVELAYAQDAVQGSSTGVGARAVDDAEAIDRARKTRAEEAAHGRTPRSRKRCSSVPRDAYRMSMLSGFSSPTSPLVSDHKQSRTMPPYTSFRDTRRHLRESMLTQQSGTSSSVYPFSTSTTSGTDSPPSPRSLVDPFPDNRISSVDPDELSEDYRGFNADDMSYRLRLLVNNNYFLPPAHSKPSPSDFAPAPAAIPKKTVKTAPAFLDMFRVGKSKPKPSTPLVTPSEDRMPVLRTTSDSTTASGWVTRPHALSLPHTPALPFTRIQERAGRVAVVREKMEDLATAAKQAEEDIKNGGDGRTSEEVRQDEANVVDDVIDPTDSVDVPLPSADSPFAVQTSNVHGFGIEDSVGAAVLAERLPPSSLNYSSDTDDEWRKALLHEAVGHSLNSPATVSMSLLSSPNAPSTASPSTGSADRSFVQSPPQATALKRKLEQRIVKPEVLVQVVDSGSRPSSAGTVPRRPSSNLKEPRTFMAEGRRSPSRSSQSHVPPRRAETPAVPANPLPPPPRKQIFHAVSQTNLHRPGEDYSSTPSRSSSASRAVRKTMSSPLLHDLHEVGVRTGRSVMTPTPPLPPLPIGRSAVSPAPPARWPREQSAFHPAHQFMNSLTSGSHYSMDERNDSYETKRSEDGGVARSSFTASLPSRPSLSEYSQPSPTVSAFQDGLYDHEDTLGPPHNHSVNTRLAGLDSVSSTSTVSPVFRQIAMSPPPRVSSSIGTTVLCPPPRSSSFRSCSHIAPSPRPSITSSDPGHSTYASAIESIEIRAPEPTTPPYPVATIPPPLMAERRGHPALAMLNIPASAEPPAIHSAPPPSASSIDYFDHIQMHPNVMDDLDESSDSEFSDAESEIAAPSIYSSAPGHSVAAGATVTPQTPTRPSIMRLGNHSTPYVSSSSSHTHDVSRLVPSFDSEERRPVANVAPRATYFKQAKVEQGLLNLDLFQIPHPLSRPQAGPSKPNRPATSGGETSRSKREESLKRLDGLLIQHMEAERSTLSRIAKTAKATTRT</sequence>
<accession>A0A4S4LKS6</accession>
<evidence type="ECO:0000313" key="2">
    <source>
        <dbReference type="EMBL" id="THH12716.1"/>
    </source>
</evidence>
<reference evidence="2 3" key="1">
    <citation type="submission" date="2019-02" db="EMBL/GenBank/DDBJ databases">
        <title>Genome sequencing of the rare red list fungi Bondarzewia mesenterica.</title>
        <authorList>
            <person name="Buettner E."/>
            <person name="Kellner H."/>
        </authorList>
    </citation>
    <scope>NUCLEOTIDE SEQUENCE [LARGE SCALE GENOMIC DNA]</scope>
    <source>
        <strain evidence="2 3">DSM 108281</strain>
    </source>
</reference>
<feature type="region of interest" description="Disordered" evidence="1">
    <location>
        <begin position="554"/>
        <end position="698"/>
    </location>
</feature>
<feature type="region of interest" description="Disordered" evidence="1">
    <location>
        <begin position="711"/>
        <end position="787"/>
    </location>
</feature>
<feature type="compositionally biased region" description="Polar residues" evidence="1">
    <location>
        <begin position="741"/>
        <end position="765"/>
    </location>
</feature>
<feature type="region of interest" description="Disordered" evidence="1">
    <location>
        <begin position="959"/>
        <end position="1016"/>
    </location>
</feature>
<feature type="compositionally biased region" description="Polar residues" evidence="1">
    <location>
        <begin position="208"/>
        <end position="220"/>
    </location>
</feature>
<dbReference type="AlphaFoldDB" id="A0A4S4LKS6"/>
<feature type="compositionally biased region" description="Polar residues" evidence="1">
    <location>
        <begin position="557"/>
        <end position="573"/>
    </location>
</feature>
<protein>
    <submittedName>
        <fullName evidence="2">Uncharacterized protein</fullName>
    </submittedName>
</protein>
<feature type="compositionally biased region" description="Basic and acidic residues" evidence="1">
    <location>
        <begin position="720"/>
        <end position="737"/>
    </location>
</feature>
<feature type="compositionally biased region" description="Pro residues" evidence="1">
    <location>
        <begin position="606"/>
        <end position="615"/>
    </location>
</feature>
<organism evidence="2 3">
    <name type="scientific">Bondarzewia mesenterica</name>
    <dbReference type="NCBI Taxonomy" id="1095465"/>
    <lineage>
        <taxon>Eukaryota</taxon>
        <taxon>Fungi</taxon>
        <taxon>Dikarya</taxon>
        <taxon>Basidiomycota</taxon>
        <taxon>Agaricomycotina</taxon>
        <taxon>Agaricomycetes</taxon>
        <taxon>Russulales</taxon>
        <taxon>Bondarzewiaceae</taxon>
        <taxon>Bondarzewia</taxon>
    </lineage>
</organism>
<proteinExistence type="predicted"/>
<feature type="region of interest" description="Disordered" evidence="1">
    <location>
        <begin position="141"/>
        <end position="254"/>
    </location>
</feature>
<feature type="compositionally biased region" description="Basic and acidic residues" evidence="1">
    <location>
        <begin position="1070"/>
        <end position="1082"/>
    </location>
</feature>
<feature type="region of interest" description="Disordered" evidence="1">
    <location>
        <begin position="501"/>
        <end position="531"/>
    </location>
</feature>
<feature type="compositionally biased region" description="Low complexity" evidence="1">
    <location>
        <begin position="635"/>
        <end position="646"/>
    </location>
</feature>
<dbReference type="Proteomes" id="UP000310158">
    <property type="component" value="Unassembled WGS sequence"/>
</dbReference>
<evidence type="ECO:0000313" key="3">
    <source>
        <dbReference type="Proteomes" id="UP000310158"/>
    </source>
</evidence>
<feature type="region of interest" description="Disordered" evidence="1">
    <location>
        <begin position="23"/>
        <end position="78"/>
    </location>
</feature>
<comment type="caution">
    <text evidence="2">The sequence shown here is derived from an EMBL/GenBank/DDBJ whole genome shotgun (WGS) entry which is preliminary data.</text>
</comment>
<feature type="region of interest" description="Disordered" evidence="1">
    <location>
        <begin position="1047"/>
        <end position="1082"/>
    </location>
</feature>
<dbReference type="OrthoDB" id="3261862at2759"/>
<keyword evidence="3" id="KW-1185">Reference proteome</keyword>